<dbReference type="PROSITE" id="PS50164">
    <property type="entry name" value="GIY_YIG"/>
    <property type="match status" value="1"/>
</dbReference>
<organism evidence="3 4">
    <name type="scientific">Fodinibius salipaludis</name>
    <dbReference type="NCBI Taxonomy" id="2032627"/>
    <lineage>
        <taxon>Bacteria</taxon>
        <taxon>Pseudomonadati</taxon>
        <taxon>Balneolota</taxon>
        <taxon>Balneolia</taxon>
        <taxon>Balneolales</taxon>
        <taxon>Balneolaceae</taxon>
        <taxon>Fodinibius</taxon>
    </lineage>
</organism>
<dbReference type="EMBL" id="NSKE01000007">
    <property type="protein sequence ID" value="PAU93747.1"/>
    <property type="molecule type" value="Genomic_DNA"/>
</dbReference>
<keyword evidence="4" id="KW-1185">Reference proteome</keyword>
<dbReference type="PANTHER" id="PTHR34477">
    <property type="entry name" value="UPF0213 PROTEIN YHBQ"/>
    <property type="match status" value="1"/>
</dbReference>
<dbReference type="OrthoDB" id="9807770at2"/>
<evidence type="ECO:0000313" key="3">
    <source>
        <dbReference type="EMBL" id="PAU93747.1"/>
    </source>
</evidence>
<evidence type="ECO:0000256" key="1">
    <source>
        <dbReference type="ARBA" id="ARBA00007435"/>
    </source>
</evidence>
<evidence type="ECO:0000259" key="2">
    <source>
        <dbReference type="PROSITE" id="PS50164"/>
    </source>
</evidence>
<sequence>MTNVHHTVLYTGVTGDIIKRGWQHKKQLIEGFTKRYNCTKLIYVEEYNYPQDAIDREKQIKRWTRKKKEVLIQRINPEWKDLYEELLP</sequence>
<dbReference type="InterPro" id="IPR000305">
    <property type="entry name" value="GIY-YIG_endonuc"/>
</dbReference>
<reference evidence="3 4" key="1">
    <citation type="submission" date="2017-08" db="EMBL/GenBank/DDBJ databases">
        <title>Aliifodinibius alkalisoli sp. nov., isolated from saline alkaline soil.</title>
        <authorList>
            <person name="Liu D."/>
            <person name="Zhang G."/>
        </authorList>
    </citation>
    <scope>NUCLEOTIDE SEQUENCE [LARGE SCALE GENOMIC DNA]</scope>
    <source>
        <strain evidence="3 4">WN023</strain>
    </source>
</reference>
<dbReference type="Pfam" id="PF01541">
    <property type="entry name" value="GIY-YIG"/>
    <property type="match status" value="1"/>
</dbReference>
<dbReference type="InterPro" id="IPR035901">
    <property type="entry name" value="GIY-YIG_endonuc_sf"/>
</dbReference>
<dbReference type="CDD" id="cd10448">
    <property type="entry name" value="GIY-YIG_unchar_3"/>
    <property type="match status" value="1"/>
</dbReference>
<feature type="domain" description="GIY-YIG" evidence="2">
    <location>
        <begin position="1"/>
        <end position="70"/>
    </location>
</feature>
<accession>A0A2A2GA68</accession>
<dbReference type="Gene3D" id="3.40.1440.10">
    <property type="entry name" value="GIY-YIG endonuclease"/>
    <property type="match status" value="1"/>
</dbReference>
<dbReference type="SUPFAM" id="SSF82771">
    <property type="entry name" value="GIY-YIG endonuclease"/>
    <property type="match status" value="1"/>
</dbReference>
<protein>
    <submittedName>
        <fullName evidence="3">Excinuclease ABC subunit C</fullName>
    </submittedName>
</protein>
<evidence type="ECO:0000313" key="4">
    <source>
        <dbReference type="Proteomes" id="UP000218831"/>
    </source>
</evidence>
<dbReference type="AlphaFoldDB" id="A0A2A2GA68"/>
<comment type="caution">
    <text evidence="3">The sequence shown here is derived from an EMBL/GenBank/DDBJ whole genome shotgun (WGS) entry which is preliminary data.</text>
</comment>
<dbReference type="Proteomes" id="UP000218831">
    <property type="component" value="Unassembled WGS sequence"/>
</dbReference>
<proteinExistence type="inferred from homology"/>
<dbReference type="InterPro" id="IPR050190">
    <property type="entry name" value="UPF0213_domain"/>
</dbReference>
<name>A0A2A2GA68_9BACT</name>
<comment type="similarity">
    <text evidence="1">Belongs to the UPF0213 family.</text>
</comment>
<gene>
    <name evidence="3" type="ORF">CK503_10280</name>
</gene>
<dbReference type="PANTHER" id="PTHR34477:SF5">
    <property type="entry name" value="BSL5627 PROTEIN"/>
    <property type="match status" value="1"/>
</dbReference>